<sequence>MRDTKVPGPEQARPNAGGVAGELLLTAGVVLLLFVFYEAFWTNIVSGRLQDEVDNSLDESWSRGATGDEPVAPPTPALGEGFARVHIPALDAAYAVVEGTRNEDLRAGPGHYVDTQMPGEPGNFALAGHRIGTGAVFQYLDRLDACDAVVVETEFRWVTYRVLPLETSSPERRAAAEACLSPEQTDRVSDGDYAHVQGRHITAPTDVEVVNPLPGAPWAEPGPGLESMLTMTTCHPLFSNAERMIVHAMLVETIPKSSGHSPAALQER</sequence>
<keyword evidence="2" id="KW-0472">Membrane</keyword>
<comment type="caution">
    <text evidence="3">The sequence shown here is derived from an EMBL/GenBank/DDBJ whole genome shotgun (WGS) entry which is preliminary data.</text>
</comment>
<dbReference type="RefSeq" id="WP_348605076.1">
    <property type="nucleotide sequence ID" value="NZ_CP157276.1"/>
</dbReference>
<protein>
    <submittedName>
        <fullName evidence="3">Class E sortase</fullName>
    </submittedName>
</protein>
<dbReference type="EMBL" id="JBDLNU010000002">
    <property type="protein sequence ID" value="MFM1728713.1"/>
    <property type="molecule type" value="Genomic_DNA"/>
</dbReference>
<keyword evidence="4" id="KW-1185">Reference proteome</keyword>
<dbReference type="NCBIfam" id="TIGR01076">
    <property type="entry name" value="sortase_fam"/>
    <property type="match status" value="1"/>
</dbReference>
<evidence type="ECO:0000256" key="1">
    <source>
        <dbReference type="ARBA" id="ARBA00022801"/>
    </source>
</evidence>
<feature type="transmembrane region" description="Helical" evidence="2">
    <location>
        <begin position="20"/>
        <end position="40"/>
    </location>
</feature>
<name>A0ABW9FU59_9NOCA</name>
<evidence type="ECO:0000313" key="4">
    <source>
        <dbReference type="Proteomes" id="UP001629744"/>
    </source>
</evidence>
<dbReference type="Gene3D" id="2.40.260.10">
    <property type="entry name" value="Sortase"/>
    <property type="match status" value="1"/>
</dbReference>
<reference evidence="3 4" key="1">
    <citation type="submission" date="2023-11" db="EMBL/GenBank/DDBJ databases">
        <authorList>
            <person name="Val-Calvo J."/>
            <person name="Scortti M."/>
            <person name="Vazquez-Boland J."/>
        </authorList>
    </citation>
    <scope>NUCLEOTIDE SEQUENCE [LARGE SCALE GENOMIC DNA]</scope>
    <source>
        <strain evidence="3 4">DSM 46662</strain>
    </source>
</reference>
<dbReference type="Pfam" id="PF04203">
    <property type="entry name" value="Sortase"/>
    <property type="match status" value="1"/>
</dbReference>
<evidence type="ECO:0000313" key="3">
    <source>
        <dbReference type="EMBL" id="MFM1728713.1"/>
    </source>
</evidence>
<keyword evidence="2" id="KW-0812">Transmembrane</keyword>
<keyword evidence="2" id="KW-1133">Transmembrane helix</keyword>
<dbReference type="SUPFAM" id="SSF63817">
    <property type="entry name" value="Sortase"/>
    <property type="match status" value="1"/>
</dbReference>
<dbReference type="Proteomes" id="UP001629744">
    <property type="component" value="Unassembled WGS sequence"/>
</dbReference>
<accession>A0ABW9FU59</accession>
<proteinExistence type="predicted"/>
<dbReference type="CDD" id="cd05830">
    <property type="entry name" value="Sortase_E"/>
    <property type="match status" value="1"/>
</dbReference>
<evidence type="ECO:0000256" key="2">
    <source>
        <dbReference type="SAM" id="Phobius"/>
    </source>
</evidence>
<organism evidence="3 4">
    <name type="scientific">Prescottella soli</name>
    <dbReference type="NCBI Taxonomy" id="1543852"/>
    <lineage>
        <taxon>Bacteria</taxon>
        <taxon>Bacillati</taxon>
        <taxon>Actinomycetota</taxon>
        <taxon>Actinomycetes</taxon>
        <taxon>Mycobacteriales</taxon>
        <taxon>Nocardiaceae</taxon>
        <taxon>Prescottella</taxon>
    </lineage>
</organism>
<dbReference type="InterPro" id="IPR042003">
    <property type="entry name" value="Sortase_E"/>
</dbReference>
<keyword evidence="1" id="KW-0378">Hydrolase</keyword>
<dbReference type="NCBIfam" id="NF033747">
    <property type="entry name" value="class_E_sortase"/>
    <property type="match status" value="1"/>
</dbReference>
<dbReference type="InterPro" id="IPR005754">
    <property type="entry name" value="Sortase"/>
</dbReference>
<gene>
    <name evidence="3" type="ORF">ABEU19_002206</name>
</gene>
<dbReference type="InterPro" id="IPR023365">
    <property type="entry name" value="Sortase_dom-sf"/>
</dbReference>
<dbReference type="InterPro" id="IPR053465">
    <property type="entry name" value="Sortase_Class_E"/>
</dbReference>